<keyword evidence="6" id="KW-0812">Transmembrane</keyword>
<evidence type="ECO:0000259" key="12">
    <source>
        <dbReference type="PROSITE" id="PS50111"/>
    </source>
</evidence>
<dbReference type="Proteomes" id="UP000037088">
    <property type="component" value="Unassembled WGS sequence"/>
</dbReference>
<dbReference type="PANTHER" id="PTHR43531">
    <property type="entry name" value="PROTEIN ICFG"/>
    <property type="match status" value="1"/>
</dbReference>
<dbReference type="InterPro" id="IPR000014">
    <property type="entry name" value="PAS"/>
</dbReference>
<name>A0A0L7TEV1_9GAMM</name>
<feature type="domain" description="Methyl-accepting transducer" evidence="12">
    <location>
        <begin position="273"/>
        <end position="502"/>
    </location>
</feature>
<evidence type="ECO:0000259" key="13">
    <source>
        <dbReference type="PROSITE" id="PS50112"/>
    </source>
</evidence>
<evidence type="ECO:0000313" key="15">
    <source>
        <dbReference type="EMBL" id="KOC93875.1"/>
    </source>
</evidence>
<keyword evidence="5" id="KW-0997">Cell inner membrane</keyword>
<evidence type="ECO:0000256" key="1">
    <source>
        <dbReference type="ARBA" id="ARBA00004429"/>
    </source>
</evidence>
<evidence type="ECO:0000256" key="7">
    <source>
        <dbReference type="ARBA" id="ARBA00022989"/>
    </source>
</evidence>
<keyword evidence="2" id="KW-1003">Cell membrane</keyword>
<protein>
    <submittedName>
        <fullName evidence="15">Aerotaxis receptor Aer</fullName>
    </submittedName>
</protein>
<organism evidence="15 16">
    <name type="scientific">Winslowiella iniecta</name>
    <dbReference type="NCBI Taxonomy" id="1560201"/>
    <lineage>
        <taxon>Bacteria</taxon>
        <taxon>Pseudomonadati</taxon>
        <taxon>Pseudomonadota</taxon>
        <taxon>Gammaproteobacteria</taxon>
        <taxon>Enterobacterales</taxon>
        <taxon>Erwiniaceae</taxon>
        <taxon>Winslowiella</taxon>
    </lineage>
</organism>
<keyword evidence="4" id="KW-0145">Chemotaxis</keyword>
<dbReference type="Gene3D" id="1.10.287.950">
    <property type="entry name" value="Methyl-accepting chemotaxis protein"/>
    <property type="match status" value="1"/>
</dbReference>
<dbReference type="GO" id="GO:0005886">
    <property type="term" value="C:plasma membrane"/>
    <property type="evidence" value="ECO:0007669"/>
    <property type="project" value="UniProtKB-SubCell"/>
</dbReference>
<dbReference type="Gene3D" id="3.30.450.20">
    <property type="entry name" value="PAS domain"/>
    <property type="match status" value="1"/>
</dbReference>
<keyword evidence="7" id="KW-1133">Transmembrane helix</keyword>
<dbReference type="InterPro" id="IPR051310">
    <property type="entry name" value="MCP_chemotaxis"/>
</dbReference>
<dbReference type="EMBL" id="JRXF01000010">
    <property type="protein sequence ID" value="KOC93875.1"/>
    <property type="molecule type" value="Genomic_DNA"/>
</dbReference>
<evidence type="ECO:0000256" key="2">
    <source>
        <dbReference type="ARBA" id="ARBA00022475"/>
    </source>
</evidence>
<comment type="similarity">
    <text evidence="10">Belongs to the methyl-accepting chemotaxis (MCP) protein family.</text>
</comment>
<comment type="subcellular location">
    <subcellularLocation>
        <location evidence="1">Cell inner membrane</location>
        <topology evidence="1">Multi-pass membrane protein</topology>
    </subcellularLocation>
</comment>
<keyword evidence="9 11" id="KW-0807">Transducer</keyword>
<evidence type="ECO:0000313" key="17">
    <source>
        <dbReference type="Proteomes" id="UP000037088"/>
    </source>
</evidence>
<dbReference type="GO" id="GO:0052131">
    <property type="term" value="P:positive aerotaxis"/>
    <property type="evidence" value="ECO:0007669"/>
    <property type="project" value="UniProtKB-ARBA"/>
</dbReference>
<dbReference type="PROSITE" id="PS50112">
    <property type="entry name" value="PAS"/>
    <property type="match status" value="1"/>
</dbReference>
<dbReference type="STRING" id="1560201.NG42_12040"/>
<evidence type="ECO:0000256" key="5">
    <source>
        <dbReference type="ARBA" id="ARBA00022519"/>
    </source>
</evidence>
<comment type="caution">
    <text evidence="15">The sequence shown here is derived from an EMBL/GenBank/DDBJ whole genome shotgun (WGS) entry which is preliminary data.</text>
</comment>
<keyword evidence="15" id="KW-0675">Receptor</keyword>
<dbReference type="PANTHER" id="PTHR43531:SF7">
    <property type="entry name" value="AEROTAXIS RECEPTOR"/>
    <property type="match status" value="1"/>
</dbReference>
<accession>A0A0L7TEV1</accession>
<dbReference type="SMART" id="SM00283">
    <property type="entry name" value="MA"/>
    <property type="match status" value="1"/>
</dbReference>
<dbReference type="InterPro" id="IPR013655">
    <property type="entry name" value="PAS_fold_3"/>
</dbReference>
<dbReference type="InterPro" id="IPR004090">
    <property type="entry name" value="Chemotax_Me-accpt_rcpt"/>
</dbReference>
<dbReference type="GO" id="GO:0004888">
    <property type="term" value="F:transmembrane signaling receptor activity"/>
    <property type="evidence" value="ECO:0007669"/>
    <property type="project" value="InterPro"/>
</dbReference>
<dbReference type="SUPFAM" id="SSF58104">
    <property type="entry name" value="Methyl-accepting chemotaxis protein (MCP) signaling domain"/>
    <property type="match status" value="1"/>
</dbReference>
<evidence type="ECO:0000256" key="4">
    <source>
        <dbReference type="ARBA" id="ARBA00022500"/>
    </source>
</evidence>
<keyword evidence="3" id="KW-0488">Methylation</keyword>
<dbReference type="PATRIC" id="fig|1560201.3.peg.2567"/>
<evidence type="ECO:0000313" key="14">
    <source>
        <dbReference type="EMBL" id="KOC89571.1"/>
    </source>
</evidence>
<dbReference type="Pfam" id="PF08447">
    <property type="entry name" value="PAS_3"/>
    <property type="match status" value="1"/>
</dbReference>
<sequence>MSTLTDTAAGGNEYLLADNTTLMTTTDARGIITYANSSFAEVSGYQQDEIEGQPHNLVRHPDMPKQAFADMWATLKQGLPWSGLVKNRRKNGDFYWVRANVVPLIREKKIVGYMSVRVKPRQEEVTAAEQLYQQMRGGTLRRWRLHQGILLRTGLLKHLSALKTLPLRWRIRGGSGALWLLTLLSSLAAGVEGRALAISAGLSLIASLMVCRWLERQISRPMEKARAMALKVATGADTQVEGLDRVDEVGITLRAVAQQGLMFRWLINDVREQVMSVHQASDALSLGSEKIAIRTEQTAVSVQQTAAAMEQMTRAVAENTDSTDKANSFSLTVNEAALEGREAVHSVVSTMDKISASSTQIATTIGLIDSIAFQTNILALNAAVEAARAGEQGKGFAVVAGEVRSLANRSATAASEIRQLIKTSTLNVQAGAAQVREAGEAITEMVDKVQNVKALLNQISMATHEQGTGLSEVGKAIDVLDQNTRQNATLAETSVQAAAGMKNQAHRLVKAITAFS</sequence>
<proteinExistence type="inferred from homology"/>
<evidence type="ECO:0000256" key="3">
    <source>
        <dbReference type="ARBA" id="ARBA00022481"/>
    </source>
</evidence>
<evidence type="ECO:0000313" key="16">
    <source>
        <dbReference type="Proteomes" id="UP000036851"/>
    </source>
</evidence>
<dbReference type="CDD" id="cd11386">
    <property type="entry name" value="MCP_signal"/>
    <property type="match status" value="1"/>
</dbReference>
<dbReference type="EMBL" id="JRXE01000015">
    <property type="protein sequence ID" value="KOC89571.1"/>
    <property type="molecule type" value="Genomic_DNA"/>
</dbReference>
<dbReference type="FunFam" id="3.30.450.20:FF:000046">
    <property type="entry name" value="Aerotaxis sensor receptor"/>
    <property type="match status" value="1"/>
</dbReference>
<gene>
    <name evidence="14" type="ORF">NG42_12040</name>
    <name evidence="15" type="ORF">NG43_07905</name>
</gene>
<dbReference type="PROSITE" id="PS50111">
    <property type="entry name" value="CHEMOTAXIS_TRANSDUC_2"/>
    <property type="match status" value="1"/>
</dbReference>
<dbReference type="Pfam" id="PF00015">
    <property type="entry name" value="MCPsignal"/>
    <property type="match status" value="1"/>
</dbReference>
<dbReference type="Proteomes" id="UP000036851">
    <property type="component" value="Unassembled WGS sequence"/>
</dbReference>
<evidence type="ECO:0000256" key="6">
    <source>
        <dbReference type="ARBA" id="ARBA00022692"/>
    </source>
</evidence>
<evidence type="ECO:0000256" key="10">
    <source>
        <dbReference type="ARBA" id="ARBA00029447"/>
    </source>
</evidence>
<dbReference type="InterPro" id="IPR004089">
    <property type="entry name" value="MCPsignal_dom"/>
</dbReference>
<keyword evidence="17" id="KW-1185">Reference proteome</keyword>
<feature type="domain" description="PAS" evidence="13">
    <location>
        <begin position="27"/>
        <end position="62"/>
    </location>
</feature>
<dbReference type="SUPFAM" id="SSF55785">
    <property type="entry name" value="PYP-like sensor domain (PAS domain)"/>
    <property type="match status" value="1"/>
</dbReference>
<dbReference type="CDD" id="cd00130">
    <property type="entry name" value="PAS"/>
    <property type="match status" value="1"/>
</dbReference>
<evidence type="ECO:0000256" key="11">
    <source>
        <dbReference type="PROSITE-ProRule" id="PRU00284"/>
    </source>
</evidence>
<dbReference type="GO" id="GO:0007165">
    <property type="term" value="P:signal transduction"/>
    <property type="evidence" value="ECO:0007669"/>
    <property type="project" value="UniProtKB-KW"/>
</dbReference>
<reference evidence="16 17" key="1">
    <citation type="journal article" date="2015" name="Int. J. Syst. Evol. Microbiol.">
        <title>Erwinia iniecta sp. nov., isolated from Russian wheat aphids (Diuraphis noxia).</title>
        <authorList>
            <person name="Campillo T."/>
            <person name="Luna E."/>
            <person name="Portier P."/>
            <person name="Fischer-Le Saux M."/>
            <person name="Lapitan N."/>
            <person name="Tisserat N.A."/>
            <person name="Leach J.E."/>
        </authorList>
    </citation>
    <scope>NUCLEOTIDE SEQUENCE [LARGE SCALE GENOMIC DNA]</scope>
    <source>
        <strain evidence="14 17">B120</strain>
        <strain evidence="15 16">B149</strain>
    </source>
</reference>
<dbReference type="NCBIfam" id="TIGR00229">
    <property type="entry name" value="sensory_box"/>
    <property type="match status" value="1"/>
</dbReference>
<dbReference type="AlphaFoldDB" id="A0A0L7TEV1"/>
<evidence type="ECO:0000256" key="8">
    <source>
        <dbReference type="ARBA" id="ARBA00023136"/>
    </source>
</evidence>
<keyword evidence="8" id="KW-0472">Membrane</keyword>
<dbReference type="FunFam" id="1.10.287.950:FF:000001">
    <property type="entry name" value="Methyl-accepting chemotaxis sensory transducer"/>
    <property type="match status" value="1"/>
</dbReference>
<dbReference type="PRINTS" id="PR00260">
    <property type="entry name" value="CHEMTRNSDUCR"/>
</dbReference>
<evidence type="ECO:0000256" key="9">
    <source>
        <dbReference type="ARBA" id="ARBA00023224"/>
    </source>
</evidence>
<dbReference type="RefSeq" id="WP_052899645.1">
    <property type="nucleotide sequence ID" value="NZ_JRXE01000015.1"/>
</dbReference>
<dbReference type="InterPro" id="IPR035965">
    <property type="entry name" value="PAS-like_dom_sf"/>
</dbReference>